<dbReference type="EMBL" id="JARBHB010000006">
    <property type="protein sequence ID" value="KAJ8880575.1"/>
    <property type="molecule type" value="Genomic_DNA"/>
</dbReference>
<accession>A0ABQ9H8E3</accession>
<protein>
    <recommendedName>
        <fullName evidence="3">ATP-dependent DNA helicase</fullName>
    </recommendedName>
</protein>
<dbReference type="InterPro" id="IPR027417">
    <property type="entry name" value="P-loop_NTPase"/>
</dbReference>
<gene>
    <name evidence="1" type="ORF">PR048_017045</name>
</gene>
<evidence type="ECO:0000313" key="2">
    <source>
        <dbReference type="Proteomes" id="UP001159363"/>
    </source>
</evidence>
<keyword evidence="2" id="KW-1185">Reference proteome</keyword>
<comment type="caution">
    <text evidence="1">The sequence shown here is derived from an EMBL/GenBank/DDBJ whole genome shotgun (WGS) entry which is preliminary data.</text>
</comment>
<dbReference type="PANTHER" id="PTHR47642:SF6">
    <property type="entry name" value="ATP-DEPENDENT DNA HELICASE"/>
    <property type="match status" value="1"/>
</dbReference>
<evidence type="ECO:0000313" key="1">
    <source>
        <dbReference type="EMBL" id="KAJ8880575.1"/>
    </source>
</evidence>
<dbReference type="InterPro" id="IPR051055">
    <property type="entry name" value="PIF1_helicase"/>
</dbReference>
<dbReference type="PANTHER" id="PTHR47642">
    <property type="entry name" value="ATP-DEPENDENT DNA HELICASE"/>
    <property type="match status" value="1"/>
</dbReference>
<dbReference type="SUPFAM" id="SSF52540">
    <property type="entry name" value="P-loop containing nucleoside triphosphate hydrolases"/>
    <property type="match status" value="1"/>
</dbReference>
<organism evidence="1 2">
    <name type="scientific">Dryococelus australis</name>
    <dbReference type="NCBI Taxonomy" id="614101"/>
    <lineage>
        <taxon>Eukaryota</taxon>
        <taxon>Metazoa</taxon>
        <taxon>Ecdysozoa</taxon>
        <taxon>Arthropoda</taxon>
        <taxon>Hexapoda</taxon>
        <taxon>Insecta</taxon>
        <taxon>Pterygota</taxon>
        <taxon>Neoptera</taxon>
        <taxon>Polyneoptera</taxon>
        <taxon>Phasmatodea</taxon>
        <taxon>Verophasmatodea</taxon>
        <taxon>Anareolatae</taxon>
        <taxon>Phasmatidae</taxon>
        <taxon>Eurycanthinae</taxon>
        <taxon>Dryococelus</taxon>
    </lineage>
</organism>
<sequence>MRYTEMQLKICVEDDDENSVHLNLYAEKYVQTGDQDTDLEETEPANVSFPAEEFMRAMLVWSGNVHYTPQLRCQLQKADQLFDDPYRVTYCKGNPRQELKQSTELFGGAHMLLFGDLMQLPSVAKVVGGSYCFKQPDTLAAEPHLWRILSFCELSQSVRQENDSTFVDILNSIRVGRLTVEQLSVLDIRSISDTNDLNDVIRIYPIIRQADHYNNVMTENLGKYTKLPVYDLKAVDTDLVNGAIGTLEKIDRPEIRRDQLEPGELPSTVLIKFDDPTIRPDNLEDSIIKMEPMSTEFDRLRGSGKILRKMLPLILCWAVIVYKLQGSTLEDAVVDLGKHIFAKGKVHVALSRKSLERASQKQSIDTHKTPYDRAKRCRERKINITASESVNRSALQTGNMPLAIEDVGEQVFSSRAIRWCNIGCRGHVRKHAVPMLCSPVSGRLAPDFAREEWRNVRGKGSRMNLRDSRGELRGLEGREWDAAKLVWYRLDEIGLEQIAHVPEMLRLAPAYRPRTIHNRLILRSSILQFFDNGNYIVDMRIIFNPLQSDQKS</sequence>
<dbReference type="Proteomes" id="UP001159363">
    <property type="component" value="Chromosome 5"/>
</dbReference>
<name>A0ABQ9H8E3_9NEOP</name>
<reference evidence="1 2" key="1">
    <citation type="submission" date="2023-02" db="EMBL/GenBank/DDBJ databases">
        <title>LHISI_Scaffold_Assembly.</title>
        <authorList>
            <person name="Stuart O.P."/>
            <person name="Cleave R."/>
            <person name="Magrath M.J.L."/>
            <person name="Mikheyev A.S."/>
        </authorList>
    </citation>
    <scope>NUCLEOTIDE SEQUENCE [LARGE SCALE GENOMIC DNA]</scope>
    <source>
        <strain evidence="1">Daus_M_001</strain>
        <tissue evidence="1">Leg muscle</tissue>
    </source>
</reference>
<evidence type="ECO:0008006" key="3">
    <source>
        <dbReference type="Google" id="ProtNLM"/>
    </source>
</evidence>
<proteinExistence type="predicted"/>